<dbReference type="Proteomes" id="UP001160334">
    <property type="component" value="Unassembled WGS sequence"/>
</dbReference>
<keyword evidence="1" id="KW-0812">Transmembrane</keyword>
<evidence type="ECO:0008006" key="4">
    <source>
        <dbReference type="Google" id="ProtNLM"/>
    </source>
</evidence>
<reference evidence="2 3" key="1">
    <citation type="submission" date="2023-04" db="EMBL/GenBank/DDBJ databases">
        <title>Forest soil microbial communities from Buena Vista Peninsula, Colon Province, Panama.</title>
        <authorList>
            <person name="Bouskill N."/>
        </authorList>
    </citation>
    <scope>NUCLEOTIDE SEQUENCE [LARGE SCALE GENOMIC DNA]</scope>
    <source>
        <strain evidence="2 3">CFH S0262</strain>
    </source>
</reference>
<sequence length="129" mass="13884">MVVVVKKYLPAALIDVLLVLAFAAAGRSSHEEAASIGGLLTTAWPFLTGLAAGWLITLGLYRDKFDPRLAVPTGVVVWASTLVLGMLIRVLVGQGTAFSFILVAASFLALFLIGWRALYQTRRSRRPLA</sequence>
<organism evidence="2 3">
    <name type="scientific">Prescottella agglutinans</name>
    <dbReference type="NCBI Taxonomy" id="1644129"/>
    <lineage>
        <taxon>Bacteria</taxon>
        <taxon>Bacillati</taxon>
        <taxon>Actinomycetota</taxon>
        <taxon>Actinomycetes</taxon>
        <taxon>Mycobacteriales</taxon>
        <taxon>Nocardiaceae</taxon>
        <taxon>Prescottella</taxon>
    </lineage>
</organism>
<dbReference type="InterPro" id="IPR021414">
    <property type="entry name" value="DUF3054"/>
</dbReference>
<keyword evidence="1" id="KW-0472">Membrane</keyword>
<accession>A0ABT6M7X2</accession>
<feature type="transmembrane region" description="Helical" evidence="1">
    <location>
        <begin position="69"/>
        <end position="92"/>
    </location>
</feature>
<dbReference type="EMBL" id="JARXVC010000003">
    <property type="protein sequence ID" value="MDH6280411.1"/>
    <property type="molecule type" value="Genomic_DNA"/>
</dbReference>
<proteinExistence type="predicted"/>
<keyword evidence="1" id="KW-1133">Transmembrane helix</keyword>
<keyword evidence="3" id="KW-1185">Reference proteome</keyword>
<feature type="transmembrane region" description="Helical" evidence="1">
    <location>
        <begin position="98"/>
        <end position="119"/>
    </location>
</feature>
<gene>
    <name evidence="2" type="ORF">M2280_001623</name>
</gene>
<comment type="caution">
    <text evidence="2">The sequence shown here is derived from an EMBL/GenBank/DDBJ whole genome shotgun (WGS) entry which is preliminary data.</text>
</comment>
<evidence type="ECO:0000256" key="1">
    <source>
        <dbReference type="SAM" id="Phobius"/>
    </source>
</evidence>
<name>A0ABT6M7X2_9NOCA</name>
<feature type="transmembrane region" description="Helical" evidence="1">
    <location>
        <begin position="35"/>
        <end position="57"/>
    </location>
</feature>
<protein>
    <recommendedName>
        <fullName evidence="4">DUF3054 domain-containing protein</fullName>
    </recommendedName>
</protein>
<evidence type="ECO:0000313" key="3">
    <source>
        <dbReference type="Proteomes" id="UP001160334"/>
    </source>
</evidence>
<evidence type="ECO:0000313" key="2">
    <source>
        <dbReference type="EMBL" id="MDH6280411.1"/>
    </source>
</evidence>
<dbReference type="Pfam" id="PF11255">
    <property type="entry name" value="DUF3054"/>
    <property type="match status" value="1"/>
</dbReference>